<gene>
    <name evidence="2" type="ORF">FP66_14105</name>
</gene>
<keyword evidence="3" id="KW-1185">Reference proteome</keyword>
<comment type="caution">
    <text evidence="2">The sequence shown here is derived from an EMBL/GenBank/DDBJ whole genome shotgun (WGS) entry which is preliminary data.</text>
</comment>
<keyword evidence="1" id="KW-0472">Membrane</keyword>
<protein>
    <submittedName>
        <fullName evidence="2">Uncharacterized protein</fullName>
    </submittedName>
</protein>
<accession>A0ABR4WQ54</accession>
<feature type="transmembrane region" description="Helical" evidence="1">
    <location>
        <begin position="39"/>
        <end position="56"/>
    </location>
</feature>
<reference evidence="2 3" key="1">
    <citation type="submission" date="2014-06" db="EMBL/GenBank/DDBJ databases">
        <title>Draft genome sequence of an extremely salt tolerant bacteria Halomonas salina/CIFRI 1.</title>
        <authorList>
            <person name="Behera B.D."/>
            <person name="Meena D.K."/>
            <person name="Das P."/>
            <person name="Maharana J."/>
            <person name="Paria P."/>
            <person name="Sharma A.P."/>
            <person name="Shamsudheen K.V."/>
            <person name="Rijit J."/>
            <person name="Dixit V."/>
            <person name="Verma A."/>
            <person name="Scaria V."/>
            <person name="Sivasubbu S."/>
        </authorList>
    </citation>
    <scope>NUCLEOTIDE SEQUENCE [LARGE SCALE GENOMIC DNA]</scope>
    <source>
        <strain evidence="2 3">CIFRI 1</strain>
    </source>
</reference>
<feature type="transmembrane region" description="Helical" evidence="1">
    <location>
        <begin position="12"/>
        <end position="33"/>
    </location>
</feature>
<dbReference type="EMBL" id="JOKD01000066">
    <property type="protein sequence ID" value="KGE76852.1"/>
    <property type="molecule type" value="Genomic_DNA"/>
</dbReference>
<dbReference type="RefSeq" id="WP_035599531.1">
    <property type="nucleotide sequence ID" value="NZ_JOKD01000066.1"/>
</dbReference>
<evidence type="ECO:0000313" key="2">
    <source>
        <dbReference type="EMBL" id="KGE76852.1"/>
    </source>
</evidence>
<evidence type="ECO:0000313" key="3">
    <source>
        <dbReference type="Proteomes" id="UP000029721"/>
    </source>
</evidence>
<sequence>MHAMPPTSLDAALRRPLWLALGGVLLLVVEWLISPWGVGSLPLALVALAAGAALLLRPLNAALRLEPEEEGNGMTADLQTVSQASLLTLAVLQLAA</sequence>
<proteinExistence type="predicted"/>
<keyword evidence="1" id="KW-0812">Transmembrane</keyword>
<organism evidence="2 3">
    <name type="scientific">Halomonas salina</name>
    <dbReference type="NCBI Taxonomy" id="42565"/>
    <lineage>
        <taxon>Bacteria</taxon>
        <taxon>Pseudomonadati</taxon>
        <taxon>Pseudomonadota</taxon>
        <taxon>Gammaproteobacteria</taxon>
        <taxon>Oceanospirillales</taxon>
        <taxon>Halomonadaceae</taxon>
        <taxon>Halomonas</taxon>
    </lineage>
</organism>
<dbReference type="Proteomes" id="UP000029721">
    <property type="component" value="Unassembled WGS sequence"/>
</dbReference>
<evidence type="ECO:0000256" key="1">
    <source>
        <dbReference type="SAM" id="Phobius"/>
    </source>
</evidence>
<keyword evidence="1" id="KW-1133">Transmembrane helix</keyword>
<name>A0ABR4WQ54_9GAMM</name>